<dbReference type="InterPro" id="IPR056600">
    <property type="entry name" value="GBD_T9SS_assoc"/>
</dbReference>
<proteinExistence type="predicted"/>
<feature type="signal peptide" evidence="1">
    <location>
        <begin position="1"/>
        <end position="19"/>
    </location>
</feature>
<feature type="chain" id="PRO_5019562085" evidence="1">
    <location>
        <begin position="20"/>
        <end position="2038"/>
    </location>
</feature>
<dbReference type="CDD" id="cd00063">
    <property type="entry name" value="FN3"/>
    <property type="match status" value="2"/>
</dbReference>
<sequence>MKKITLIFFLSLLSFCGYAQFPEGFETGWTLAPTGTTATGWFTIQNGMGLNITWAQGAANSTIQQPAYTGERAAFLQREIGAAGGPEDYLVTPAFTVPSDPELRFFSRLTQAGVQGSTYKIFILNLTATPTADLNSPASYTQLQTWTELEINPEQLMYIEKVIPIPAAYVGAQVRIAFMMKGGSTNSDRWLIDDINVVKKCVPPVTLAATNVGLHSADLSWANPSGATSWDIELIGGNDAPSGTPTHSYSGALPFTVSAGILVEDTCYKYYVRSNCDTNGKSIWVGPFFFCTKGLGDNCTAPLVVAALPYTDTDTTNNFADEYEGEPGTGCTTNTGENYLSGNDVVYKYTAAFTGEINIDLSNTDPYAGVFVYASCADIGVQCLAGGTAGDQANNISLDEFAVTTGEDYYIVISSNAAVTDYTLTIQAVACDEPVGAPVTNIGSTWVELSWSNPTGATSWGVIVQPKGTGVPQGTGETATINTNYVWDELQPSTVYEYWVRANCGNGTFSAWAGPYYFNTKGCEAADQCNFTFHMWSAWGSWSDHTMSVKQNGITIATLTGPGDDGVPIDVSVPLCNNMPVQLFWDEIGTSWAAANVGISVKNSFGQEIYEKALGQGVQNTTLYEVVIDCEKPYCMPVKGLTATNATQTTVDLGWDGAATGQWEYYIVEAGEPAPTADTVGTSTTTNPTIGAGPLAASTNYDYYVRAHCEDASTTVSEWSKPSAFGSSVCDSTNKCDYEFVMKSEGQPGGWNEASMTIRQNGTNVAVIGPTFTVGESQSIIVPLCTGIPFEVLWNNGGGSPNQVGLSIINSFNQEIFNLPFNTPTTGIVIYTDNVDCLHPKCMAPVDLTAANGTMTSIDLGWSGTATGNWEYYIVEPGQPAPTDDTSGVSTTTNPTIAVPLPQPNTNYEYYVRAICTGASTPTSKWTGPYLMHSEACNPEDKCVFYFELTSKRGWAYEGNTITVSQGGVVVAVLGSGFDMADNPYTHMVEVSLCPDMEIEIVWNEEGEQPNDKGLHVYTPHMEDVYIKPFGEGTQGDVLYTGFVSCVAPTCLKPQQLTVSDIGLTSATFDWTEMGNADSWEIWVLTLGSPAPTTSGTIVTSHPYTFENLTPGTPYVFYVRANCGDVDGYSTWSGPFKFITLIANDDCDAAVTVPVNSGIECLVSVGGTLTGSVWSGVISECAVGEIDNDVWFEFTAVEDEHIVSVRNQLGVKANIGIYEGDNCGNLTHITCVSYLNNNGTISVAVPNLMPGNKYLIMVYTEWLEPEASISFDVCVSTPKSVIVDDMVPVEDIVLNTLIQSSCVNVQNITWKTGTEIGINGIGRFEKGLSAFQLEEGVVLSTGKASDTPGPYLNGSGEGGWDGDDQLEDYMNNLDLDPGSYGDATVLEFDFTPLSTKIKFPFIFASMEYGIYQCSFSDAFAFFLTTDDGTGTPVTVNLAIVPNTDAPVSTASIRNTEFNPGCESVNVTYFDKYYGHFAGGNLTTDPLFAPLNFEGNTVKMFAEAVVVPNQVYHIKLVIAEKFAGNGDSAVFIGKFETTNVNLGLDLTFENGGALCANITHTIESGADPNEYTFTWYKDGELIPGEIAPNLEVSETGTYKVIANFGGTCTTEDSVKIEFYPDIEKATGDPLQLTVCDADGFGTFNLSDNTAIIVGEHPADYTISYHLSNEDAWANLGALPLTNYNNVTQYLQEIHVRIVNKGGCVAVKTFNLVIRDFTPLFKVNDDFTICEGTTATISVTPVSPANYDPAVATYTWTKDGESFQGTTASITVSVAGVYEVIVNNLGCPGTAAVKITITSIPVADAPVNINACISYTLPVLSSNNNYYTGPEGTGQILNEGDIITNTQTIYVFAQSATTPKCTAQNSFIVTIIPTAIITTAQGCEDGNYVLEVLFDPKGTLNAGNVTVAWTNKAGTVIGTNAKVIVESTGIYKVTIAPIGDEECISTTEVNVESVSCNIPRGISPNSDGMNDEFDLSGFGVRELKIFNRYGQEVYSKSNYTKEWHGQGGNGNELPTGTYYYMIDTSNSKTITGWVHINREE</sequence>
<organism evidence="3 4">
    <name type="scientific">Flavobacterium cerinum</name>
    <dbReference type="NCBI Taxonomy" id="2502784"/>
    <lineage>
        <taxon>Bacteria</taxon>
        <taxon>Pseudomonadati</taxon>
        <taxon>Bacteroidota</taxon>
        <taxon>Flavobacteriia</taxon>
        <taxon>Flavobacteriales</taxon>
        <taxon>Flavobacteriaceae</taxon>
        <taxon>Flavobacterium</taxon>
    </lineage>
</organism>
<dbReference type="Gene3D" id="2.60.40.10">
    <property type="entry name" value="Immunoglobulins"/>
    <property type="match status" value="5"/>
</dbReference>
<dbReference type="Pfam" id="PF23759">
    <property type="entry name" value="GBD_T9SS_assoc"/>
    <property type="match status" value="2"/>
</dbReference>
<evidence type="ECO:0000313" key="3">
    <source>
        <dbReference type="EMBL" id="RWW91642.1"/>
    </source>
</evidence>
<dbReference type="InterPro" id="IPR049804">
    <property type="entry name" value="Choice_anch_L"/>
</dbReference>
<dbReference type="InterPro" id="IPR026341">
    <property type="entry name" value="T9SS_type_B"/>
</dbReference>
<feature type="domain" description="Fibronectin type-III" evidence="2">
    <location>
        <begin position="1053"/>
        <end position="1143"/>
    </location>
</feature>
<evidence type="ECO:0000313" key="4">
    <source>
        <dbReference type="Proteomes" id="UP000287527"/>
    </source>
</evidence>
<evidence type="ECO:0000256" key="1">
    <source>
        <dbReference type="SAM" id="SignalP"/>
    </source>
</evidence>
<feature type="domain" description="Fibronectin type-III" evidence="2">
    <location>
        <begin position="433"/>
        <end position="523"/>
    </location>
</feature>
<protein>
    <submittedName>
        <fullName evidence="3">T9SS type B sorting domain-containing protein</fullName>
    </submittedName>
</protein>
<keyword evidence="4" id="KW-1185">Reference proteome</keyword>
<reference evidence="3 4" key="1">
    <citation type="submission" date="2019-01" db="EMBL/GenBank/DDBJ databases">
        <title>Flavobacterium sp. nov.,isolated from freshwater.</title>
        <authorList>
            <person name="Zhang R."/>
            <person name="Du Z.-J."/>
        </authorList>
    </citation>
    <scope>NUCLEOTIDE SEQUENCE [LARGE SCALE GENOMIC DNA]</scope>
    <source>
        <strain evidence="3 4">1E403</strain>
    </source>
</reference>
<dbReference type="OrthoDB" id="608579at2"/>
<dbReference type="Proteomes" id="UP000287527">
    <property type="component" value="Unassembled WGS sequence"/>
</dbReference>
<dbReference type="InterPro" id="IPR003961">
    <property type="entry name" value="FN3_dom"/>
</dbReference>
<dbReference type="RefSeq" id="WP_128391529.1">
    <property type="nucleotide sequence ID" value="NZ_SBII01000022.1"/>
</dbReference>
<comment type="caution">
    <text evidence="3">The sequence shown here is derived from an EMBL/GenBank/DDBJ whole genome shotgun (WGS) entry which is preliminary data.</text>
</comment>
<keyword evidence="1" id="KW-0732">Signal</keyword>
<dbReference type="PROSITE" id="PS50853">
    <property type="entry name" value="FN3"/>
    <property type="match status" value="4"/>
</dbReference>
<gene>
    <name evidence="3" type="ORF">EPI11_18775</name>
</gene>
<name>A0A444GL03_9FLAO</name>
<dbReference type="EMBL" id="SBII01000022">
    <property type="protein sequence ID" value="RWW91642.1"/>
    <property type="molecule type" value="Genomic_DNA"/>
</dbReference>
<evidence type="ECO:0000259" key="2">
    <source>
        <dbReference type="PROSITE" id="PS50853"/>
    </source>
</evidence>
<dbReference type="NCBIfam" id="TIGR04131">
    <property type="entry name" value="Bac_Flav_CTERM"/>
    <property type="match status" value="1"/>
</dbReference>
<feature type="domain" description="Fibronectin type-III" evidence="2">
    <location>
        <begin position="637"/>
        <end position="732"/>
    </location>
</feature>
<feature type="domain" description="Fibronectin type-III" evidence="2">
    <location>
        <begin position="844"/>
        <end position="935"/>
    </location>
</feature>
<dbReference type="InterPro" id="IPR036116">
    <property type="entry name" value="FN3_sf"/>
</dbReference>
<dbReference type="Pfam" id="PF13585">
    <property type="entry name" value="CHU_C"/>
    <property type="match status" value="1"/>
</dbReference>
<dbReference type="Pfam" id="PF00041">
    <property type="entry name" value="fn3"/>
    <property type="match status" value="2"/>
</dbReference>
<dbReference type="NCBIfam" id="NF038133">
    <property type="entry name" value="choice_anch_L"/>
    <property type="match status" value="1"/>
</dbReference>
<dbReference type="Gene3D" id="2.60.120.200">
    <property type="match status" value="1"/>
</dbReference>
<accession>A0A444GL03</accession>
<dbReference type="SUPFAM" id="SSF49265">
    <property type="entry name" value="Fibronectin type III"/>
    <property type="match status" value="4"/>
</dbReference>
<dbReference type="SMART" id="SM00060">
    <property type="entry name" value="FN3"/>
    <property type="match status" value="5"/>
</dbReference>
<dbReference type="NCBIfam" id="NF038128">
    <property type="entry name" value="choice_anch_J"/>
    <property type="match status" value="1"/>
</dbReference>
<dbReference type="InterPro" id="IPR013783">
    <property type="entry name" value="Ig-like_fold"/>
</dbReference>